<reference evidence="2 3" key="1">
    <citation type="submission" date="2024-09" db="EMBL/GenBank/DDBJ databases">
        <authorList>
            <person name="Ruan L."/>
        </authorList>
    </citation>
    <scope>NUCLEOTIDE SEQUENCE [LARGE SCALE GENOMIC DNA]</scope>
    <source>
        <strain evidence="2 3">D33</strain>
    </source>
</reference>
<evidence type="ECO:0000313" key="2">
    <source>
        <dbReference type="EMBL" id="MFB5681582.1"/>
    </source>
</evidence>
<dbReference type="InterPro" id="IPR020004">
    <property type="entry name" value="UDP-GlcNAc_Epase"/>
</dbReference>
<dbReference type="SUPFAM" id="SSF53756">
    <property type="entry name" value="UDP-Glycosyltransferase/glycogen phosphorylase"/>
    <property type="match status" value="1"/>
</dbReference>
<dbReference type="EMBL" id="JBHILM010000011">
    <property type="protein sequence ID" value="MFB5681582.1"/>
    <property type="molecule type" value="Genomic_DNA"/>
</dbReference>
<dbReference type="EC" id="3.2.1.183" evidence="2"/>
<dbReference type="Pfam" id="PF02350">
    <property type="entry name" value="Epimerase_2"/>
    <property type="match status" value="1"/>
</dbReference>
<organism evidence="2 3">
    <name type="scientific">Paenibacillus terreus</name>
    <dbReference type="NCBI Taxonomy" id="1387834"/>
    <lineage>
        <taxon>Bacteria</taxon>
        <taxon>Bacillati</taxon>
        <taxon>Bacillota</taxon>
        <taxon>Bacilli</taxon>
        <taxon>Bacillales</taxon>
        <taxon>Paenibacillaceae</taxon>
        <taxon>Paenibacillus</taxon>
    </lineage>
</organism>
<proteinExistence type="predicted"/>
<keyword evidence="2" id="KW-0378">Hydrolase</keyword>
<comment type="caution">
    <text evidence="2">The sequence shown here is derived from an EMBL/GenBank/DDBJ whole genome shotgun (WGS) entry which is preliminary data.</text>
</comment>
<dbReference type="Gene3D" id="3.40.50.2000">
    <property type="entry name" value="Glycogen Phosphorylase B"/>
    <property type="match status" value="2"/>
</dbReference>
<accession>A0ABV5B7W5</accession>
<dbReference type="RefSeq" id="WP_375525368.1">
    <property type="nucleotide sequence ID" value="NZ_JBHILM010000011.1"/>
</dbReference>
<feature type="domain" description="UDP-N-acetylglucosamine 2-epimerase" evidence="1">
    <location>
        <begin position="25"/>
        <end position="367"/>
    </location>
</feature>
<dbReference type="CDD" id="cd03786">
    <property type="entry name" value="GTB_UDP-GlcNAc_2-Epimerase"/>
    <property type="match status" value="1"/>
</dbReference>
<protein>
    <submittedName>
        <fullName evidence="2">UDP-N-acetylglucosamine 2-epimerase</fullName>
        <ecNumber evidence="2">3.2.1.183</ecNumber>
    </submittedName>
</protein>
<dbReference type="NCBIfam" id="TIGR03568">
    <property type="entry name" value="NeuC_NnaA"/>
    <property type="match status" value="1"/>
</dbReference>
<evidence type="ECO:0000259" key="1">
    <source>
        <dbReference type="Pfam" id="PF02350"/>
    </source>
</evidence>
<evidence type="ECO:0000313" key="3">
    <source>
        <dbReference type="Proteomes" id="UP001580407"/>
    </source>
</evidence>
<dbReference type="GO" id="GO:0016798">
    <property type="term" value="F:hydrolase activity, acting on glycosyl bonds"/>
    <property type="evidence" value="ECO:0007669"/>
    <property type="project" value="UniProtKB-KW"/>
</dbReference>
<dbReference type="InterPro" id="IPR029767">
    <property type="entry name" value="WecB-like"/>
</dbReference>
<sequence length="386" mass="42316">MKIGVVTGTRAEYGLLRGLMSEVLKDADLTLMTFVTGTHLSAKYGLTFKWIERDGFHIHARIPIDLADNTPLGIASAMAQGVSGLSAAIAEARPDVIVILGDRFEALAAAQAAMLLNVPIAHIHGGEITEGAVDNAIRHAITKLAHVHFTAAEPYRRRVIQMGENPATVFNVGSLGVDHIREYVPVSRFQLEQALGQRLNEPFFLVTLHPETLNPQRNELLVRSLIEAFEQFPEASKVITMPNADAGSQQINELLLDYARRNPKKVKSVPSLNELYLSAMYHCTAVLGNSSSGIIEAPAMQKPSINIGDRQKGRLRADSILDVNINAAEIAEAIRTAMSDAFLERLKTMMPPYGSGRTAFTIKEIIKKTSLQPLLVKSFYDLEVKN</sequence>
<keyword evidence="3" id="KW-1185">Reference proteome</keyword>
<keyword evidence="2" id="KW-0326">Glycosidase</keyword>
<dbReference type="PANTHER" id="PTHR43174">
    <property type="entry name" value="UDP-N-ACETYLGLUCOSAMINE 2-EPIMERASE"/>
    <property type="match status" value="1"/>
</dbReference>
<gene>
    <name evidence="2" type="primary">neuC</name>
    <name evidence="2" type="ORF">ACE3NQ_11725</name>
</gene>
<name>A0ABV5B7W5_9BACL</name>
<dbReference type="PANTHER" id="PTHR43174:SF3">
    <property type="entry name" value="UDP-N-ACETYLGLUCOSAMINE 2-EPIMERASE"/>
    <property type="match status" value="1"/>
</dbReference>
<dbReference type="Proteomes" id="UP001580407">
    <property type="component" value="Unassembled WGS sequence"/>
</dbReference>
<dbReference type="InterPro" id="IPR003331">
    <property type="entry name" value="UDP_GlcNAc_Epimerase_2_dom"/>
</dbReference>